<dbReference type="AlphaFoldDB" id="A0A8S0VUI0"/>
<keyword evidence="1" id="KW-1133">Transmembrane helix</keyword>
<accession>A0A8S0VUI0</accession>
<feature type="domain" description="DUF6534" evidence="2">
    <location>
        <begin position="180"/>
        <end position="245"/>
    </location>
</feature>
<dbReference type="Proteomes" id="UP000467700">
    <property type="component" value="Unassembled WGS sequence"/>
</dbReference>
<proteinExistence type="predicted"/>
<feature type="transmembrane region" description="Helical" evidence="1">
    <location>
        <begin position="25"/>
        <end position="48"/>
    </location>
</feature>
<evidence type="ECO:0000313" key="4">
    <source>
        <dbReference type="Proteomes" id="UP000467700"/>
    </source>
</evidence>
<evidence type="ECO:0000313" key="3">
    <source>
        <dbReference type="EMBL" id="CAA7262210.1"/>
    </source>
</evidence>
<keyword evidence="1" id="KW-0472">Membrane</keyword>
<feature type="transmembrane region" description="Helical" evidence="1">
    <location>
        <begin position="131"/>
        <end position="154"/>
    </location>
</feature>
<name>A0A8S0VUI0_CYCAE</name>
<dbReference type="InterPro" id="IPR045339">
    <property type="entry name" value="DUF6534"/>
</dbReference>
<dbReference type="OrthoDB" id="3263055at2759"/>
<keyword evidence="1" id="KW-0812">Transmembrane</keyword>
<comment type="caution">
    <text evidence="3">The sequence shown here is derived from an EMBL/GenBank/DDBJ whole genome shotgun (WGS) entry which is preliminary data.</text>
</comment>
<sequence>MAEIFFEEQLIQRALFPALDNTFGVLYLGVTAAALLWGVGTSQTYWYLSRYPMDPPLWRVSVVVLWILNTTHQVMITHIVYHYLVTNYFNPAQLLVRIWSLPLQAVLQHTAALISQFFFLVQIWRLSKGRWYLVIAPILFMFSTVGVGMVWVAKVMSTKQIQVALREYGVFSEVASAGLALANISLAATIVYLLHTARTGARKSDGVLTRIMIYTINTGAVTSICSILSVATAIALPNAFFLGHFISSPVDCELKSVTEPSSAADTLRSLPLIGISTPCWRP</sequence>
<evidence type="ECO:0000256" key="1">
    <source>
        <dbReference type="SAM" id="Phobius"/>
    </source>
</evidence>
<reference evidence="3 4" key="1">
    <citation type="submission" date="2020-01" db="EMBL/GenBank/DDBJ databases">
        <authorList>
            <person name="Gupta K D."/>
        </authorList>
    </citation>
    <scope>NUCLEOTIDE SEQUENCE [LARGE SCALE GENOMIC DNA]</scope>
</reference>
<dbReference type="PANTHER" id="PTHR40465">
    <property type="entry name" value="CHROMOSOME 1, WHOLE GENOME SHOTGUN SEQUENCE"/>
    <property type="match status" value="1"/>
</dbReference>
<dbReference type="EMBL" id="CACVBS010000035">
    <property type="protein sequence ID" value="CAA7262210.1"/>
    <property type="molecule type" value="Genomic_DNA"/>
</dbReference>
<keyword evidence="4" id="KW-1185">Reference proteome</keyword>
<organism evidence="3 4">
    <name type="scientific">Cyclocybe aegerita</name>
    <name type="common">Black poplar mushroom</name>
    <name type="synonym">Agrocybe aegerita</name>
    <dbReference type="NCBI Taxonomy" id="1973307"/>
    <lineage>
        <taxon>Eukaryota</taxon>
        <taxon>Fungi</taxon>
        <taxon>Dikarya</taxon>
        <taxon>Basidiomycota</taxon>
        <taxon>Agaricomycotina</taxon>
        <taxon>Agaricomycetes</taxon>
        <taxon>Agaricomycetidae</taxon>
        <taxon>Agaricales</taxon>
        <taxon>Agaricineae</taxon>
        <taxon>Bolbitiaceae</taxon>
        <taxon>Cyclocybe</taxon>
    </lineage>
</organism>
<protein>
    <recommendedName>
        <fullName evidence="2">DUF6534 domain-containing protein</fullName>
    </recommendedName>
</protein>
<evidence type="ECO:0000259" key="2">
    <source>
        <dbReference type="Pfam" id="PF20152"/>
    </source>
</evidence>
<dbReference type="Pfam" id="PF20152">
    <property type="entry name" value="DUF6534"/>
    <property type="match status" value="1"/>
</dbReference>
<feature type="transmembrane region" description="Helical" evidence="1">
    <location>
        <begin position="105"/>
        <end position="124"/>
    </location>
</feature>
<gene>
    <name evidence="3" type="ORF">AAE3_LOCUS4486</name>
</gene>
<feature type="transmembrane region" description="Helical" evidence="1">
    <location>
        <begin position="214"/>
        <end position="236"/>
    </location>
</feature>
<feature type="transmembrane region" description="Helical" evidence="1">
    <location>
        <begin position="174"/>
        <end position="194"/>
    </location>
</feature>
<dbReference type="PANTHER" id="PTHR40465:SF1">
    <property type="entry name" value="DUF6534 DOMAIN-CONTAINING PROTEIN"/>
    <property type="match status" value="1"/>
</dbReference>
<feature type="transmembrane region" description="Helical" evidence="1">
    <location>
        <begin position="60"/>
        <end position="85"/>
    </location>
</feature>